<dbReference type="AlphaFoldDB" id="A0A9P9APJ5"/>
<accession>A0A9P9APJ5</accession>
<feature type="compositionally biased region" description="Basic and acidic residues" evidence="6">
    <location>
        <begin position="1"/>
        <end position="21"/>
    </location>
</feature>
<dbReference type="SMART" id="SM00906">
    <property type="entry name" value="Fungal_trans"/>
    <property type="match status" value="1"/>
</dbReference>
<name>A0A9P9APJ5_9HYPO</name>
<reference evidence="8 9" key="1">
    <citation type="journal article" date="2021" name="Nat. Commun.">
        <title>Genetic determinants of endophytism in the Arabidopsis root mycobiome.</title>
        <authorList>
            <person name="Mesny F."/>
            <person name="Miyauchi S."/>
            <person name="Thiergart T."/>
            <person name="Pickel B."/>
            <person name="Atanasova L."/>
            <person name="Karlsson M."/>
            <person name="Huettel B."/>
            <person name="Barry K.W."/>
            <person name="Haridas S."/>
            <person name="Chen C."/>
            <person name="Bauer D."/>
            <person name="Andreopoulos W."/>
            <person name="Pangilinan J."/>
            <person name="LaButti K."/>
            <person name="Riley R."/>
            <person name="Lipzen A."/>
            <person name="Clum A."/>
            <person name="Drula E."/>
            <person name="Henrissat B."/>
            <person name="Kohler A."/>
            <person name="Grigoriev I.V."/>
            <person name="Martin F.M."/>
            <person name="Hacquard S."/>
        </authorList>
    </citation>
    <scope>NUCLEOTIDE SEQUENCE [LARGE SCALE GENOMIC DNA]</scope>
    <source>
        <strain evidence="8 9">MPI-CAGE-CH-0241</strain>
    </source>
</reference>
<dbReference type="Pfam" id="PF00172">
    <property type="entry name" value="Zn_clus"/>
    <property type="match status" value="1"/>
</dbReference>
<dbReference type="CDD" id="cd00067">
    <property type="entry name" value="GAL4"/>
    <property type="match status" value="1"/>
</dbReference>
<dbReference type="PANTHER" id="PTHR47338:SF23">
    <property type="entry name" value="ZN(II)2CYS6 TRANSCRIPTION FACTOR (EUROFUNG)"/>
    <property type="match status" value="1"/>
</dbReference>
<dbReference type="GO" id="GO:0005634">
    <property type="term" value="C:nucleus"/>
    <property type="evidence" value="ECO:0007669"/>
    <property type="project" value="UniProtKB-SubCell"/>
</dbReference>
<dbReference type="GO" id="GO:0006351">
    <property type="term" value="P:DNA-templated transcription"/>
    <property type="evidence" value="ECO:0007669"/>
    <property type="project" value="InterPro"/>
</dbReference>
<feature type="region of interest" description="Disordered" evidence="6">
    <location>
        <begin position="113"/>
        <end position="172"/>
    </location>
</feature>
<dbReference type="Gene3D" id="4.10.240.10">
    <property type="entry name" value="Zn(2)-C6 fungal-type DNA-binding domain"/>
    <property type="match status" value="1"/>
</dbReference>
<evidence type="ECO:0000256" key="2">
    <source>
        <dbReference type="ARBA" id="ARBA00022723"/>
    </source>
</evidence>
<dbReference type="OrthoDB" id="4456959at2759"/>
<dbReference type="PROSITE" id="PS50048">
    <property type="entry name" value="ZN2_CY6_FUNGAL_2"/>
    <property type="match status" value="1"/>
</dbReference>
<dbReference type="GO" id="GO:0000981">
    <property type="term" value="F:DNA-binding transcription factor activity, RNA polymerase II-specific"/>
    <property type="evidence" value="ECO:0007669"/>
    <property type="project" value="InterPro"/>
</dbReference>
<dbReference type="PROSITE" id="PS00463">
    <property type="entry name" value="ZN2_CY6_FUNGAL_1"/>
    <property type="match status" value="1"/>
</dbReference>
<keyword evidence="5" id="KW-0539">Nucleus</keyword>
<keyword evidence="3" id="KW-0805">Transcription regulation</keyword>
<dbReference type="EMBL" id="JAGPYM010000010">
    <property type="protein sequence ID" value="KAH6889802.1"/>
    <property type="molecule type" value="Genomic_DNA"/>
</dbReference>
<gene>
    <name evidence="8" type="ORF">B0T10DRAFT_548347</name>
</gene>
<evidence type="ECO:0000256" key="1">
    <source>
        <dbReference type="ARBA" id="ARBA00004123"/>
    </source>
</evidence>
<dbReference type="Pfam" id="PF04082">
    <property type="entry name" value="Fungal_trans"/>
    <property type="match status" value="1"/>
</dbReference>
<dbReference type="InterPro" id="IPR007219">
    <property type="entry name" value="XnlR_reg_dom"/>
</dbReference>
<feature type="region of interest" description="Disordered" evidence="6">
    <location>
        <begin position="706"/>
        <end position="725"/>
    </location>
</feature>
<dbReference type="PANTHER" id="PTHR47338">
    <property type="entry name" value="ZN(II)2CYS6 TRANSCRIPTION FACTOR (EUROFUNG)-RELATED"/>
    <property type="match status" value="1"/>
</dbReference>
<evidence type="ECO:0000313" key="9">
    <source>
        <dbReference type="Proteomes" id="UP000777438"/>
    </source>
</evidence>
<sequence>MVTPPERDHDELIRDQDEPQTKRRKVGNGSKDEAPGPSCYSCRKRKAKCSRDQPCTNCSKLGVDCIYDQDRQKPGMRTGAIENLNQRVAALENMFVGQGVLWQQIWKSINRGDQDSACSPSSRQPTSIQEQSSEVRHHFTSLSTSKPREPKETTSLGGSCTETPTSRDEFPQLGYNTDNTQNLPPDDLVDSLVEIYFRQVHPWIPMLHVRKFRARLSDPAQRARMSTILHAIVSLCIRFSDDPRVRESPLLQSWYSTRCRQTVILQSMESFSVENLQALIICAFDTIGSGKGPSAWSIVGSMTRTVEQLRLSTEDDETQSTCKALMRRMAFLQPPTTWSETEERRRVFWNVFLMDRFCSVSTGWNLSLTNDEVKRRLPCEGAMWEASQPIQPPTPYFGVASQSYKPGNESLPAVREGEIGQSSLGGFAYCIEATESLSLVTSFFLQYEVDFKEVHEVQRWLMRFKQLDLRLVQWKFFLPEKWREACAVNDDGNLDPNLVLAHITHNTAVVLLHQGLAYPSPDWQSLPVRLPSASSAETCQAAAVEVATIAAQFLQTSFILTNPQFAFCLFVCGRMLLTHTAYYDSVLPDAFDSIVASLEGIARRWRGTESTDSSNLASKFGSRLVRARLRGARAVDIREEAFSDKYNAEPSSETFEDGRPRHAQESIEAMMSTDAMNEDFGLENTHIESPESISLAFPPLPVSFQLQTAPRPHQDGSKDATPSNVDTSGNYLDFYDLSDQTFLPAQRVSMFCGPYPRS</sequence>
<comment type="subcellular location">
    <subcellularLocation>
        <location evidence="1">Nucleus</location>
    </subcellularLocation>
</comment>
<dbReference type="GO" id="GO:0003677">
    <property type="term" value="F:DNA binding"/>
    <property type="evidence" value="ECO:0007669"/>
    <property type="project" value="InterPro"/>
</dbReference>
<dbReference type="InterPro" id="IPR001138">
    <property type="entry name" value="Zn2Cys6_DnaBD"/>
</dbReference>
<dbReference type="InterPro" id="IPR036864">
    <property type="entry name" value="Zn2-C6_fun-type_DNA-bd_sf"/>
</dbReference>
<evidence type="ECO:0000256" key="5">
    <source>
        <dbReference type="ARBA" id="ARBA00023242"/>
    </source>
</evidence>
<feature type="compositionally biased region" description="Polar residues" evidence="6">
    <location>
        <begin position="153"/>
        <end position="164"/>
    </location>
</feature>
<evidence type="ECO:0000313" key="8">
    <source>
        <dbReference type="EMBL" id="KAH6889802.1"/>
    </source>
</evidence>
<dbReference type="SUPFAM" id="SSF57701">
    <property type="entry name" value="Zn2/Cys6 DNA-binding domain"/>
    <property type="match status" value="1"/>
</dbReference>
<evidence type="ECO:0000256" key="4">
    <source>
        <dbReference type="ARBA" id="ARBA00023163"/>
    </source>
</evidence>
<dbReference type="CDD" id="cd12148">
    <property type="entry name" value="fungal_TF_MHR"/>
    <property type="match status" value="1"/>
</dbReference>
<dbReference type="SMART" id="SM00066">
    <property type="entry name" value="GAL4"/>
    <property type="match status" value="1"/>
</dbReference>
<keyword evidence="2" id="KW-0479">Metal-binding</keyword>
<evidence type="ECO:0000259" key="7">
    <source>
        <dbReference type="PROSITE" id="PS50048"/>
    </source>
</evidence>
<organism evidence="8 9">
    <name type="scientific">Thelonectria olida</name>
    <dbReference type="NCBI Taxonomy" id="1576542"/>
    <lineage>
        <taxon>Eukaryota</taxon>
        <taxon>Fungi</taxon>
        <taxon>Dikarya</taxon>
        <taxon>Ascomycota</taxon>
        <taxon>Pezizomycotina</taxon>
        <taxon>Sordariomycetes</taxon>
        <taxon>Hypocreomycetidae</taxon>
        <taxon>Hypocreales</taxon>
        <taxon>Nectriaceae</taxon>
        <taxon>Thelonectria</taxon>
    </lineage>
</organism>
<feature type="compositionally biased region" description="Polar residues" evidence="6">
    <location>
        <begin position="116"/>
        <end position="132"/>
    </location>
</feature>
<dbReference type="Proteomes" id="UP000777438">
    <property type="component" value="Unassembled WGS sequence"/>
</dbReference>
<comment type="caution">
    <text evidence="8">The sequence shown here is derived from an EMBL/GenBank/DDBJ whole genome shotgun (WGS) entry which is preliminary data.</text>
</comment>
<protein>
    <submittedName>
        <fullName evidence="8">Fungal-specific transcription factor domain-containing protein</fullName>
    </submittedName>
</protein>
<dbReference type="GO" id="GO:0008270">
    <property type="term" value="F:zinc ion binding"/>
    <property type="evidence" value="ECO:0007669"/>
    <property type="project" value="InterPro"/>
</dbReference>
<keyword evidence="9" id="KW-1185">Reference proteome</keyword>
<dbReference type="InterPro" id="IPR050815">
    <property type="entry name" value="TF_fung"/>
</dbReference>
<evidence type="ECO:0000256" key="3">
    <source>
        <dbReference type="ARBA" id="ARBA00023015"/>
    </source>
</evidence>
<proteinExistence type="predicted"/>
<evidence type="ECO:0000256" key="6">
    <source>
        <dbReference type="SAM" id="MobiDB-lite"/>
    </source>
</evidence>
<keyword evidence="4" id="KW-0804">Transcription</keyword>
<feature type="region of interest" description="Disordered" evidence="6">
    <location>
        <begin position="1"/>
        <end position="37"/>
    </location>
</feature>
<feature type="domain" description="Zn(2)-C6 fungal-type" evidence="7">
    <location>
        <begin position="38"/>
        <end position="67"/>
    </location>
</feature>